<feature type="region of interest" description="Disordered" evidence="1">
    <location>
        <begin position="578"/>
        <end position="747"/>
    </location>
</feature>
<dbReference type="AlphaFoldDB" id="A0A2A2M1Y4"/>
<feature type="compositionally biased region" description="Basic and acidic residues" evidence="1">
    <location>
        <begin position="505"/>
        <end position="545"/>
    </location>
</feature>
<feature type="compositionally biased region" description="Basic and acidic residues" evidence="1">
    <location>
        <begin position="684"/>
        <end position="694"/>
    </location>
</feature>
<feature type="region of interest" description="Disordered" evidence="1">
    <location>
        <begin position="490"/>
        <end position="558"/>
    </location>
</feature>
<feature type="compositionally biased region" description="Basic and acidic residues" evidence="1">
    <location>
        <begin position="596"/>
        <end position="635"/>
    </location>
</feature>
<feature type="compositionally biased region" description="Basic and acidic residues" evidence="1">
    <location>
        <begin position="733"/>
        <end position="746"/>
    </location>
</feature>
<dbReference type="Proteomes" id="UP000218231">
    <property type="component" value="Unassembled WGS sequence"/>
</dbReference>
<evidence type="ECO:0000313" key="2">
    <source>
        <dbReference type="EMBL" id="PAV92482.1"/>
    </source>
</evidence>
<keyword evidence="3" id="KW-1185">Reference proteome</keyword>
<dbReference type="EMBL" id="LIAE01006181">
    <property type="protein sequence ID" value="PAV92482.1"/>
    <property type="molecule type" value="Genomic_DNA"/>
</dbReference>
<sequence>MDRGAAAAEGVEHDVAFVGRGGDDAFEQFDRLLRGVAEIFLAARCDGEVPIILWHLALGVDQVIGADEARSDEAGFIVFARLGAVFDADGVGVEGPGVALVEPEDRVVLAHELPHAGRPRPGVAPDDFVAVALSAEHRVEQQLEIMAGGRIAVEEQAAGRLELTMQFDQADRHHGEIGHHVVFAEERAHRPQQFERARVAALADLVEGILRRVVPVPRVFERLDLGIRAGAGVCSALPDCAGGSGDRGMTIDPDRLRRIRCCGPVPDRFIQSGWLASAGPPRSPRRAEAVPPACLRPVQRIVGAGDDVAQAIGGRDAGDAAADAEQDVRRGVGGDRLLAQCGLDARADRFARVVIADLQDHHELVATQPADQIIGTGVGAQRRGEVAQHVIAEGMAPGIVDALEVIDVDRDAAQGRSGAIEQRAGAAFEAAAVEQPGERVGDRLGMRFGGLFLKLARQAGARSNLRRDGQAGDQHDGEEGLEQMRLEHRVAGRHHDRTMARRGGARADHGNGHDRHLGAERPDAEGDEHDRRVQQEQRRQHRYVEDEIGGGDDQPEIGERFQPLHRRLAADTVGQLAAEDGHEHRREDEQAEAVAEEPRLERGDERLVVDEGRGGGARRAAERRRDQAGGKDEAQQRAGGAEQVDRPRTAADEDRGNHHLQSVRDRIEQRSGNAAPRQPVGGDIAHEAGAEHRPPARASIEQQERDEDGIGGPYRRDRAAVAGEVDGRGGAQEIERCRDQPDDAGWRPRWARGADCLSHPPKLIEISQNGVNICRVARAKPREDDDKSPAAG</sequence>
<feature type="compositionally biased region" description="Basic and acidic residues" evidence="1">
    <location>
        <begin position="579"/>
        <end position="588"/>
    </location>
</feature>
<evidence type="ECO:0000313" key="3">
    <source>
        <dbReference type="Proteomes" id="UP000218231"/>
    </source>
</evidence>
<evidence type="ECO:0000256" key="1">
    <source>
        <dbReference type="SAM" id="MobiDB-lite"/>
    </source>
</evidence>
<proteinExistence type="predicted"/>
<accession>A0A2A2M1Y4</accession>
<protein>
    <submittedName>
        <fullName evidence="2">Uncharacterized protein</fullName>
    </submittedName>
</protein>
<feature type="compositionally biased region" description="Basic and acidic residues" evidence="1">
    <location>
        <begin position="643"/>
        <end position="669"/>
    </location>
</feature>
<comment type="caution">
    <text evidence="2">The sequence shown here is derived from an EMBL/GenBank/DDBJ whole genome shotgun (WGS) entry which is preliminary data.</text>
</comment>
<feature type="compositionally biased region" description="Acidic residues" evidence="1">
    <location>
        <begin position="546"/>
        <end position="556"/>
    </location>
</feature>
<name>A0A2A2M1Y4_9BILA</name>
<organism evidence="2 3">
    <name type="scientific">Diploscapter pachys</name>
    <dbReference type="NCBI Taxonomy" id="2018661"/>
    <lineage>
        <taxon>Eukaryota</taxon>
        <taxon>Metazoa</taxon>
        <taxon>Ecdysozoa</taxon>
        <taxon>Nematoda</taxon>
        <taxon>Chromadorea</taxon>
        <taxon>Rhabditida</taxon>
        <taxon>Rhabditina</taxon>
        <taxon>Rhabditomorpha</taxon>
        <taxon>Rhabditoidea</taxon>
        <taxon>Rhabditidae</taxon>
        <taxon>Diploscapter</taxon>
    </lineage>
</organism>
<reference evidence="2 3" key="1">
    <citation type="journal article" date="2017" name="Curr. Biol.">
        <title>Genome architecture and evolution of a unichromosomal asexual nematode.</title>
        <authorList>
            <person name="Fradin H."/>
            <person name="Zegar C."/>
            <person name="Gutwein M."/>
            <person name="Lucas J."/>
            <person name="Kovtun M."/>
            <person name="Corcoran D."/>
            <person name="Baugh L.R."/>
            <person name="Kiontke K."/>
            <person name="Gunsalus K."/>
            <person name="Fitch D.H."/>
            <person name="Piano F."/>
        </authorList>
    </citation>
    <scope>NUCLEOTIDE SEQUENCE [LARGE SCALE GENOMIC DNA]</scope>
    <source>
        <strain evidence="2">PF1309</strain>
    </source>
</reference>
<gene>
    <name evidence="2" type="ORF">WR25_00704</name>
</gene>